<sequence>KYLLSYSDWELLEQVAEVLKIPHQVQQVMSSKTTPSLSMAVPAMEAMVQGWDILEAKMPHLSVMISAGRLKIQQYLSVMRNQKAYVIAMVLNPSCKLHWIDTHW</sequence>
<evidence type="ECO:0000313" key="2">
    <source>
        <dbReference type="Proteomes" id="UP000027195"/>
    </source>
</evidence>
<proteinExistence type="predicted"/>
<protein>
    <submittedName>
        <fullName evidence="1">Uncharacterized protein</fullName>
    </submittedName>
</protein>
<dbReference type="HOGENOM" id="CLU_104896_1_1_1"/>
<organism evidence="1 2">
    <name type="scientific">Botryobasidium botryosum (strain FD-172 SS1)</name>
    <dbReference type="NCBI Taxonomy" id="930990"/>
    <lineage>
        <taxon>Eukaryota</taxon>
        <taxon>Fungi</taxon>
        <taxon>Dikarya</taxon>
        <taxon>Basidiomycota</taxon>
        <taxon>Agaricomycotina</taxon>
        <taxon>Agaricomycetes</taxon>
        <taxon>Cantharellales</taxon>
        <taxon>Botryobasidiaceae</taxon>
        <taxon>Botryobasidium</taxon>
    </lineage>
</organism>
<dbReference type="Proteomes" id="UP000027195">
    <property type="component" value="Unassembled WGS sequence"/>
</dbReference>
<reference evidence="2" key="1">
    <citation type="journal article" date="2014" name="Proc. Natl. Acad. Sci. U.S.A.">
        <title>Extensive sampling of basidiomycete genomes demonstrates inadequacy of the white-rot/brown-rot paradigm for wood decay fungi.</title>
        <authorList>
            <person name="Riley R."/>
            <person name="Salamov A.A."/>
            <person name="Brown D.W."/>
            <person name="Nagy L.G."/>
            <person name="Floudas D."/>
            <person name="Held B.W."/>
            <person name="Levasseur A."/>
            <person name="Lombard V."/>
            <person name="Morin E."/>
            <person name="Otillar R."/>
            <person name="Lindquist E.A."/>
            <person name="Sun H."/>
            <person name="LaButti K.M."/>
            <person name="Schmutz J."/>
            <person name="Jabbour D."/>
            <person name="Luo H."/>
            <person name="Baker S.E."/>
            <person name="Pisabarro A.G."/>
            <person name="Walton J.D."/>
            <person name="Blanchette R.A."/>
            <person name="Henrissat B."/>
            <person name="Martin F."/>
            <person name="Cullen D."/>
            <person name="Hibbett D.S."/>
            <person name="Grigoriev I.V."/>
        </authorList>
    </citation>
    <scope>NUCLEOTIDE SEQUENCE [LARGE SCALE GENOMIC DNA]</scope>
    <source>
        <strain evidence="2">FD-172 SS1</strain>
    </source>
</reference>
<dbReference type="STRING" id="930990.A0A067M756"/>
<dbReference type="SUPFAM" id="SSF53098">
    <property type="entry name" value="Ribonuclease H-like"/>
    <property type="match status" value="1"/>
</dbReference>
<dbReference type="EMBL" id="KL198108">
    <property type="protein sequence ID" value="KDQ07396.1"/>
    <property type="molecule type" value="Genomic_DNA"/>
</dbReference>
<dbReference type="AlphaFoldDB" id="A0A067M756"/>
<gene>
    <name evidence="1" type="ORF">BOTBODRAFT_72896</name>
</gene>
<dbReference type="InterPro" id="IPR012337">
    <property type="entry name" value="RNaseH-like_sf"/>
</dbReference>
<name>A0A067M756_BOTB1</name>
<keyword evidence="2" id="KW-1185">Reference proteome</keyword>
<dbReference type="InParanoid" id="A0A067M756"/>
<feature type="non-terminal residue" evidence="1">
    <location>
        <position position="104"/>
    </location>
</feature>
<dbReference type="OrthoDB" id="2790258at2759"/>
<accession>A0A067M756</accession>
<feature type="non-terminal residue" evidence="1">
    <location>
        <position position="1"/>
    </location>
</feature>
<evidence type="ECO:0000313" key="1">
    <source>
        <dbReference type="EMBL" id="KDQ07396.1"/>
    </source>
</evidence>